<proteinExistence type="predicted"/>
<accession>A0A1G1XQJ9</accession>
<dbReference type="Proteomes" id="UP000176498">
    <property type="component" value="Unassembled WGS sequence"/>
</dbReference>
<comment type="caution">
    <text evidence="1">The sequence shown here is derived from an EMBL/GenBank/DDBJ whole genome shotgun (WGS) entry which is preliminary data.</text>
</comment>
<sequence>MNICEEYLRHGKITNEVLKDATIEELTALKSLVNEDITSIKNQLDEAKAKLIANGEYADANWHQKANAAKRIKGQLSQRIQEELSRKKQIRLAEERKQKDERRKQNEKDQVGYLIEAIHRVLTPKQAEKVLNMWRKIRP</sequence>
<protein>
    <submittedName>
        <fullName evidence="1">Uncharacterized protein</fullName>
    </submittedName>
</protein>
<reference evidence="1 2" key="1">
    <citation type="journal article" date="2016" name="Nat. Commun.">
        <title>Thousands of microbial genomes shed light on interconnected biogeochemical processes in an aquifer system.</title>
        <authorList>
            <person name="Anantharaman K."/>
            <person name="Brown C.T."/>
            <person name="Hug L.A."/>
            <person name="Sharon I."/>
            <person name="Castelle C.J."/>
            <person name="Probst A.J."/>
            <person name="Thomas B.C."/>
            <person name="Singh A."/>
            <person name="Wilkins M.J."/>
            <person name="Karaoz U."/>
            <person name="Brodie E.L."/>
            <person name="Williams K.H."/>
            <person name="Hubbard S.S."/>
            <person name="Banfield J.F."/>
        </authorList>
    </citation>
    <scope>NUCLEOTIDE SEQUENCE [LARGE SCALE GENOMIC DNA]</scope>
</reference>
<evidence type="ECO:0000313" key="1">
    <source>
        <dbReference type="EMBL" id="OGY41886.1"/>
    </source>
</evidence>
<evidence type="ECO:0000313" key="2">
    <source>
        <dbReference type="Proteomes" id="UP000176498"/>
    </source>
</evidence>
<dbReference type="AlphaFoldDB" id="A0A1G1XQJ9"/>
<name>A0A1G1XQJ9_9BACT</name>
<dbReference type="EMBL" id="MHHZ01000012">
    <property type="protein sequence ID" value="OGY41886.1"/>
    <property type="molecule type" value="Genomic_DNA"/>
</dbReference>
<gene>
    <name evidence="1" type="ORF">A2Y82_05540</name>
</gene>
<organism evidence="1 2">
    <name type="scientific">Candidatus Buchananbacteria bacterium RBG_13_36_9</name>
    <dbReference type="NCBI Taxonomy" id="1797530"/>
    <lineage>
        <taxon>Bacteria</taxon>
        <taxon>Candidatus Buchananiibacteriota</taxon>
    </lineage>
</organism>